<comment type="catalytic activity">
    <reaction evidence="10">
        <text>L-alpha-aminoacyl-L-arginine(out) = L-alpha-aminoacyl-L-arginine(in)</text>
        <dbReference type="Rhea" id="RHEA:79367"/>
        <dbReference type="ChEBI" id="CHEBI:229968"/>
    </reaction>
</comment>
<keyword evidence="6 25" id="KW-0472">Membrane</keyword>
<evidence type="ECO:0000256" key="20">
    <source>
        <dbReference type="ARBA" id="ARBA00044924"/>
    </source>
</evidence>
<keyword evidence="5 25" id="KW-1133">Transmembrane helix</keyword>
<evidence type="ECO:0000256" key="15">
    <source>
        <dbReference type="ARBA" id="ARBA00044899"/>
    </source>
</evidence>
<evidence type="ECO:0000256" key="12">
    <source>
        <dbReference type="ARBA" id="ARBA00044891"/>
    </source>
</evidence>
<dbReference type="Proteomes" id="UP000187209">
    <property type="component" value="Unassembled WGS sequence"/>
</dbReference>
<dbReference type="GO" id="GO:0005765">
    <property type="term" value="C:lysosomal membrane"/>
    <property type="evidence" value="ECO:0007669"/>
    <property type="project" value="UniProtKB-SubCell"/>
</dbReference>
<evidence type="ECO:0000256" key="8">
    <source>
        <dbReference type="ARBA" id="ARBA00044876"/>
    </source>
</evidence>
<comment type="catalytic activity">
    <reaction evidence="11">
        <text>L-alpha-aminoacyl-L-histidine(out) = L-alpha-aminoacyl-L-histidine(in)</text>
        <dbReference type="Rhea" id="RHEA:79375"/>
        <dbReference type="ChEBI" id="CHEBI:229967"/>
    </reaction>
</comment>
<evidence type="ECO:0000256" key="3">
    <source>
        <dbReference type="ARBA" id="ARBA00022448"/>
    </source>
</evidence>
<evidence type="ECO:0000313" key="28">
    <source>
        <dbReference type="Proteomes" id="UP000187209"/>
    </source>
</evidence>
<feature type="transmembrane region" description="Helical" evidence="25">
    <location>
        <begin position="100"/>
        <end position="121"/>
    </location>
</feature>
<dbReference type="OrthoDB" id="424834at2759"/>
<feature type="transmembrane region" description="Helical" evidence="25">
    <location>
        <begin position="127"/>
        <end position="148"/>
    </location>
</feature>
<protein>
    <recommendedName>
        <fullName evidence="21">Lysosomal dipeptide transporter MFSD1</fullName>
    </recommendedName>
    <alternativeName>
        <fullName evidence="22">Major facilitator superfamily domain-containing protein 1</fullName>
    </alternativeName>
</protein>
<dbReference type="InterPro" id="IPR052187">
    <property type="entry name" value="MFSD1"/>
</dbReference>
<name>A0A1R2C6G6_9CILI</name>
<dbReference type="PANTHER" id="PTHR23512:SF3">
    <property type="entry name" value="MAJOR FACILITATOR SUPERFAMILY DOMAIN-CONTAINING PROTEIN 1"/>
    <property type="match status" value="1"/>
</dbReference>
<comment type="catalytic activity">
    <reaction evidence="9">
        <text>L-histidyl-glycine(out) = L-histidyl-glycine(in)</text>
        <dbReference type="Rhea" id="RHEA:79395"/>
        <dbReference type="ChEBI" id="CHEBI:229957"/>
    </reaction>
</comment>
<keyword evidence="3" id="KW-0813">Transport</keyword>
<evidence type="ECO:0000256" key="24">
    <source>
        <dbReference type="ARBA" id="ARBA00046376"/>
    </source>
</evidence>
<comment type="function">
    <text evidence="23">Lysosomal dipeptide uniporter that selectively exports lysine, arginine or histidine-containing dipeptides with a net positive charge from the lysosome lumen into the cytosol. Could play a role in a specific type of protein O-glycosylation indirectly regulating macrophages migration and tissue invasion. Also essential for liver homeostasis.</text>
</comment>
<dbReference type="InterPro" id="IPR020846">
    <property type="entry name" value="MFS_dom"/>
</dbReference>
<evidence type="ECO:0000256" key="5">
    <source>
        <dbReference type="ARBA" id="ARBA00022989"/>
    </source>
</evidence>
<evidence type="ECO:0000256" key="10">
    <source>
        <dbReference type="ARBA" id="ARBA00044881"/>
    </source>
</evidence>
<comment type="catalytic activity">
    <reaction evidence="8">
        <text>L-lysyl-L-alanine(out) = L-lysyl-L-alanine(in)</text>
        <dbReference type="Rhea" id="RHEA:79399"/>
        <dbReference type="ChEBI" id="CHEBI:229954"/>
    </reaction>
</comment>
<dbReference type="GO" id="GO:0022857">
    <property type="term" value="F:transmembrane transporter activity"/>
    <property type="evidence" value="ECO:0007669"/>
    <property type="project" value="InterPro"/>
</dbReference>
<comment type="catalytic activity">
    <reaction evidence="15">
        <text>L-arginyl-L-alpha-amino acid(out) = L-arginyl-L-alpha-amino acid(in)</text>
        <dbReference type="Rhea" id="RHEA:79371"/>
        <dbReference type="ChEBI" id="CHEBI:84315"/>
    </reaction>
</comment>
<evidence type="ECO:0000256" key="17">
    <source>
        <dbReference type="ARBA" id="ARBA00044903"/>
    </source>
</evidence>
<evidence type="ECO:0000313" key="27">
    <source>
        <dbReference type="EMBL" id="OMJ84613.1"/>
    </source>
</evidence>
<comment type="catalytic activity">
    <reaction evidence="13">
        <text>L-alpha-aminoacyl-L-lysine(out) = L-alpha-aminoacyl-L-lysine(in)</text>
        <dbReference type="Rhea" id="RHEA:79383"/>
        <dbReference type="ChEBI" id="CHEBI:229966"/>
    </reaction>
</comment>
<evidence type="ECO:0000256" key="21">
    <source>
        <dbReference type="ARBA" id="ARBA00044985"/>
    </source>
</evidence>
<gene>
    <name evidence="27" type="ORF">SteCoe_14204</name>
</gene>
<evidence type="ECO:0000256" key="25">
    <source>
        <dbReference type="SAM" id="Phobius"/>
    </source>
</evidence>
<sequence>MDSRRDKLIGKLKFSERPESEKFKFKDIKKLNLMFWILLLNCLSVDTSVYCFEYIASGFFQYRFGYDYVESGSIMSLTFMIAALFCPFIGYIADKIGKRVIFIIVSAILGAMFHVLCLLSPDSDRPVYPILFLALLGLSYSIYVTTYWSALSYIVEEHLYGTAFGTVYAISNLGLVIFPPFIGYIQDNTHEGHGYFWVSFLLAIVGFIGVVTGFIVYFLDMKNGGILDAPDPFKAKAAFEAKMGRSQPSFDGLVN</sequence>
<comment type="similarity">
    <text evidence="2">Belongs to the major facilitator superfamily.</text>
</comment>
<reference evidence="27 28" key="1">
    <citation type="submission" date="2016-11" db="EMBL/GenBank/DDBJ databases">
        <title>The macronuclear genome of Stentor coeruleus: a giant cell with tiny introns.</title>
        <authorList>
            <person name="Slabodnick M."/>
            <person name="Ruby J.G."/>
            <person name="Reiff S.B."/>
            <person name="Swart E.C."/>
            <person name="Gosai S."/>
            <person name="Prabakaran S."/>
            <person name="Witkowska E."/>
            <person name="Larue G.E."/>
            <person name="Fisher S."/>
            <person name="Freeman R.M."/>
            <person name="Gunawardena J."/>
            <person name="Chu W."/>
            <person name="Stover N.A."/>
            <person name="Gregory B.D."/>
            <person name="Nowacki M."/>
            <person name="Derisi J."/>
            <person name="Roy S.W."/>
            <person name="Marshall W.F."/>
            <person name="Sood P."/>
        </authorList>
    </citation>
    <scope>NUCLEOTIDE SEQUENCE [LARGE SCALE GENOMIC DNA]</scope>
    <source>
        <strain evidence="27">WM001</strain>
    </source>
</reference>
<keyword evidence="28" id="KW-1185">Reference proteome</keyword>
<proteinExistence type="inferred from homology"/>
<keyword evidence="7" id="KW-0458">Lysosome</keyword>
<evidence type="ECO:0000256" key="16">
    <source>
        <dbReference type="ARBA" id="ARBA00044900"/>
    </source>
</evidence>
<evidence type="ECO:0000256" key="9">
    <source>
        <dbReference type="ARBA" id="ARBA00044878"/>
    </source>
</evidence>
<accession>A0A1R2C6G6</accession>
<evidence type="ECO:0000256" key="2">
    <source>
        <dbReference type="ARBA" id="ARBA00008335"/>
    </source>
</evidence>
<dbReference type="Pfam" id="PF07690">
    <property type="entry name" value="MFS_1"/>
    <property type="match status" value="1"/>
</dbReference>
<dbReference type="SUPFAM" id="SSF103473">
    <property type="entry name" value="MFS general substrate transporter"/>
    <property type="match status" value="1"/>
</dbReference>
<comment type="subunit">
    <text evidence="24">Homodimer. Interacts with lysosomal protein GLMP (via lumenal domain); the interaction starts while both proteins are still in the endoplasmic reticulum and is required for stabilization of MFSD1 in lysosomes but has no direct effect on its targeting to lysosomes or transporter activity.</text>
</comment>
<keyword evidence="4 25" id="KW-0812">Transmembrane</keyword>
<comment type="caution">
    <text evidence="27">The sequence shown here is derived from an EMBL/GenBank/DDBJ whole genome shotgun (WGS) entry which is preliminary data.</text>
</comment>
<evidence type="ECO:0000256" key="23">
    <source>
        <dbReference type="ARBA" id="ARBA00045709"/>
    </source>
</evidence>
<dbReference type="PANTHER" id="PTHR23512">
    <property type="entry name" value="MAJOR FACILITATOR SUPERFAMILY DOMAIN-CONTAINING PROTEIN 1"/>
    <property type="match status" value="1"/>
</dbReference>
<evidence type="ECO:0000256" key="11">
    <source>
        <dbReference type="ARBA" id="ARBA00044884"/>
    </source>
</evidence>
<dbReference type="PROSITE" id="PS50850">
    <property type="entry name" value="MFS"/>
    <property type="match status" value="1"/>
</dbReference>
<evidence type="ECO:0000256" key="13">
    <source>
        <dbReference type="ARBA" id="ARBA00044893"/>
    </source>
</evidence>
<evidence type="ECO:0000256" key="22">
    <source>
        <dbReference type="ARBA" id="ARBA00045018"/>
    </source>
</evidence>
<feature type="domain" description="Major facilitator superfamily (MFS) profile" evidence="26">
    <location>
        <begin position="32"/>
        <end position="255"/>
    </location>
</feature>
<organism evidence="27 28">
    <name type="scientific">Stentor coeruleus</name>
    <dbReference type="NCBI Taxonomy" id="5963"/>
    <lineage>
        <taxon>Eukaryota</taxon>
        <taxon>Sar</taxon>
        <taxon>Alveolata</taxon>
        <taxon>Ciliophora</taxon>
        <taxon>Postciliodesmatophora</taxon>
        <taxon>Heterotrichea</taxon>
        <taxon>Heterotrichida</taxon>
        <taxon>Stentoridae</taxon>
        <taxon>Stentor</taxon>
    </lineage>
</organism>
<feature type="transmembrane region" description="Helical" evidence="25">
    <location>
        <begin position="33"/>
        <end position="55"/>
    </location>
</feature>
<comment type="catalytic activity">
    <reaction evidence="17">
        <text>L-arginyl-glycine(out) = L-arginyl-glycine(in)</text>
        <dbReference type="Rhea" id="RHEA:79391"/>
        <dbReference type="ChEBI" id="CHEBI:229955"/>
    </reaction>
</comment>
<comment type="catalytic activity">
    <reaction evidence="16">
        <text>L-lysyl-L-lysine(out) = L-lysyl-L-lysine(in)</text>
        <dbReference type="Rhea" id="RHEA:79403"/>
        <dbReference type="ChEBI" id="CHEBI:229956"/>
    </reaction>
</comment>
<feature type="transmembrane region" description="Helical" evidence="25">
    <location>
        <begin position="160"/>
        <end position="182"/>
    </location>
</feature>
<comment type="catalytic activity">
    <reaction evidence="14">
        <text>L-aspartyl-L-lysine(out) = L-aspartyl-L-lysine(in)</text>
        <dbReference type="Rhea" id="RHEA:79411"/>
        <dbReference type="ChEBI" id="CHEBI:229953"/>
    </reaction>
</comment>
<comment type="catalytic activity">
    <reaction evidence="19">
        <text>L-alanyl-L-lysine(out) = L-alanyl-L-lysine(in)</text>
        <dbReference type="Rhea" id="RHEA:79415"/>
        <dbReference type="ChEBI" id="CHEBI:192470"/>
    </reaction>
</comment>
<dbReference type="InterPro" id="IPR011701">
    <property type="entry name" value="MFS"/>
</dbReference>
<evidence type="ECO:0000256" key="14">
    <source>
        <dbReference type="ARBA" id="ARBA00044898"/>
    </source>
</evidence>
<dbReference type="EMBL" id="MPUH01000263">
    <property type="protein sequence ID" value="OMJ84613.1"/>
    <property type="molecule type" value="Genomic_DNA"/>
</dbReference>
<comment type="catalytic activity">
    <reaction evidence="18">
        <text>L-histidyl-L-alpha-amino acid(out) = L-histidyl-L-alpha-amino acid(in)</text>
        <dbReference type="Rhea" id="RHEA:79379"/>
        <dbReference type="ChEBI" id="CHEBI:229964"/>
    </reaction>
</comment>
<comment type="subcellular location">
    <subcellularLocation>
        <location evidence="1">Lysosome membrane</location>
        <topology evidence="1">Multi-pass membrane protein</topology>
    </subcellularLocation>
</comment>
<dbReference type="AlphaFoldDB" id="A0A1R2C6G6"/>
<comment type="catalytic activity">
    <reaction evidence="12">
        <text>L-lysyl-L-alpha-amino acid(out) = L-lysyl-L-alpha-amino acid(in)</text>
        <dbReference type="Rhea" id="RHEA:79387"/>
        <dbReference type="ChEBI" id="CHEBI:229965"/>
    </reaction>
</comment>
<feature type="transmembrane region" description="Helical" evidence="25">
    <location>
        <begin position="75"/>
        <end position="93"/>
    </location>
</feature>
<evidence type="ECO:0000256" key="18">
    <source>
        <dbReference type="ARBA" id="ARBA00044912"/>
    </source>
</evidence>
<feature type="transmembrane region" description="Helical" evidence="25">
    <location>
        <begin position="194"/>
        <end position="219"/>
    </location>
</feature>
<evidence type="ECO:0000259" key="26">
    <source>
        <dbReference type="PROSITE" id="PS50850"/>
    </source>
</evidence>
<evidence type="ECO:0000256" key="6">
    <source>
        <dbReference type="ARBA" id="ARBA00023136"/>
    </source>
</evidence>
<evidence type="ECO:0000256" key="19">
    <source>
        <dbReference type="ARBA" id="ARBA00044919"/>
    </source>
</evidence>
<dbReference type="InterPro" id="IPR036259">
    <property type="entry name" value="MFS_trans_sf"/>
</dbReference>
<evidence type="ECO:0000256" key="4">
    <source>
        <dbReference type="ARBA" id="ARBA00022692"/>
    </source>
</evidence>
<dbReference type="Gene3D" id="1.20.1250.20">
    <property type="entry name" value="MFS general substrate transporter like domains"/>
    <property type="match status" value="1"/>
</dbReference>
<evidence type="ECO:0000256" key="7">
    <source>
        <dbReference type="ARBA" id="ARBA00023228"/>
    </source>
</evidence>
<evidence type="ECO:0000256" key="1">
    <source>
        <dbReference type="ARBA" id="ARBA00004155"/>
    </source>
</evidence>
<comment type="catalytic activity">
    <reaction evidence="20">
        <text>L-lysyl-glycine(out) = L-lysyl-glycine(in)</text>
        <dbReference type="Rhea" id="RHEA:79407"/>
        <dbReference type="ChEBI" id="CHEBI:191202"/>
    </reaction>
</comment>